<keyword evidence="3" id="KW-0276">Fatty acid metabolism</keyword>
<dbReference type="Gene3D" id="3.10.129.10">
    <property type="entry name" value="Hotdog Thioesterase"/>
    <property type="match status" value="1"/>
</dbReference>
<name>D5BZT9_NITHN</name>
<proteinExistence type="predicted"/>
<dbReference type="CDD" id="cd03443">
    <property type="entry name" value="PaaI_thioesterase"/>
    <property type="match status" value="1"/>
</dbReference>
<dbReference type="GO" id="GO:0016787">
    <property type="term" value="F:hydrolase activity"/>
    <property type="evidence" value="ECO:0007669"/>
    <property type="project" value="UniProtKB-KW"/>
</dbReference>
<dbReference type="InterPro" id="IPR029069">
    <property type="entry name" value="HotDog_dom_sf"/>
</dbReference>
<sequence>MTQQQYFQDYMPDKVCFGCGTENPDGLHIRSFWQGDEAVCFWQPQAAYQGWPGITCGGIIATLIDCHCMATAMATAVRNEHRPLGSAPHYRFATGSLYIRYLQPTPMDSPLELRARVTDIKNERKYLLTCELFGGGEKTAEAEVVAFLVYRSDRPELSPLSFQRENNRF</sequence>
<keyword evidence="2" id="KW-0378">Hydrolase</keyword>
<dbReference type="eggNOG" id="COG2050">
    <property type="taxonomic scope" value="Bacteria"/>
</dbReference>
<accession>D5BZT9</accession>
<protein>
    <recommendedName>
        <fullName evidence="7">Thioesterase superfamily protein</fullName>
    </recommendedName>
</protein>
<dbReference type="EMBL" id="CP001798">
    <property type="protein sequence ID" value="ADE14384.1"/>
    <property type="molecule type" value="Genomic_DNA"/>
</dbReference>
<dbReference type="PANTHER" id="PTHR12418">
    <property type="entry name" value="ACYL-COENZYME A THIOESTERASE THEM4"/>
    <property type="match status" value="1"/>
</dbReference>
<dbReference type="GO" id="GO:0006631">
    <property type="term" value="P:fatty acid metabolic process"/>
    <property type="evidence" value="ECO:0007669"/>
    <property type="project" value="UniProtKB-KW"/>
</dbReference>
<dbReference type="AlphaFoldDB" id="D5BZT9"/>
<evidence type="ECO:0000256" key="2">
    <source>
        <dbReference type="ARBA" id="ARBA00022801"/>
    </source>
</evidence>
<dbReference type="RefSeq" id="WP_013032275.1">
    <property type="nucleotide sequence ID" value="NC_013960.1"/>
</dbReference>
<dbReference type="Proteomes" id="UP000001844">
    <property type="component" value="Chromosome"/>
</dbReference>
<evidence type="ECO:0000256" key="3">
    <source>
        <dbReference type="ARBA" id="ARBA00022832"/>
    </source>
</evidence>
<organism evidence="5 6">
    <name type="scientific">Nitrosococcus halophilus (strain Nc4)</name>
    <dbReference type="NCBI Taxonomy" id="472759"/>
    <lineage>
        <taxon>Bacteria</taxon>
        <taxon>Pseudomonadati</taxon>
        <taxon>Pseudomonadota</taxon>
        <taxon>Gammaproteobacteria</taxon>
        <taxon>Chromatiales</taxon>
        <taxon>Chromatiaceae</taxon>
        <taxon>Nitrosococcus</taxon>
    </lineage>
</organism>
<gene>
    <name evidence="5" type="ordered locus">Nhal_1222</name>
</gene>
<keyword evidence="1" id="KW-0963">Cytoplasm</keyword>
<evidence type="ECO:0008006" key="7">
    <source>
        <dbReference type="Google" id="ProtNLM"/>
    </source>
</evidence>
<dbReference type="OrthoDB" id="9792301at2"/>
<reference evidence="6" key="1">
    <citation type="submission" date="2010-04" db="EMBL/GenBank/DDBJ databases">
        <title>Complete genome sequence of Nitrosococcus halophilus Nc4, a salt-adapted, aerobic obligate ammonia-oxidizing sulfur purple bacterium.</title>
        <authorList>
            <consortium name="US DOE Joint Genome Institute"/>
            <person name="Campbell M.A."/>
            <person name="Malfatti S.A."/>
            <person name="Chain P.S.G."/>
            <person name="Heidelberg J.F."/>
            <person name="Ward B.B."/>
            <person name="Klotz M.G."/>
        </authorList>
    </citation>
    <scope>NUCLEOTIDE SEQUENCE [LARGE SCALE GENOMIC DNA]</scope>
    <source>
        <strain evidence="6">Nc4</strain>
    </source>
</reference>
<dbReference type="KEGG" id="nhl:Nhal_1222"/>
<dbReference type="STRING" id="472759.Nhal_1222"/>
<keyword evidence="6" id="KW-1185">Reference proteome</keyword>
<dbReference type="PANTHER" id="PTHR12418:SF19">
    <property type="entry name" value="ACYL-COENZYME A THIOESTERASE THEM4"/>
    <property type="match status" value="1"/>
</dbReference>
<dbReference type="InterPro" id="IPR052365">
    <property type="entry name" value="THEM4/THEM5_acyl-CoA_thioest"/>
</dbReference>
<keyword evidence="4" id="KW-0443">Lipid metabolism</keyword>
<evidence type="ECO:0000313" key="5">
    <source>
        <dbReference type="EMBL" id="ADE14384.1"/>
    </source>
</evidence>
<evidence type="ECO:0000256" key="4">
    <source>
        <dbReference type="ARBA" id="ARBA00023098"/>
    </source>
</evidence>
<evidence type="ECO:0000256" key="1">
    <source>
        <dbReference type="ARBA" id="ARBA00022490"/>
    </source>
</evidence>
<dbReference type="SUPFAM" id="SSF54637">
    <property type="entry name" value="Thioesterase/thiol ester dehydrase-isomerase"/>
    <property type="match status" value="1"/>
</dbReference>
<evidence type="ECO:0000313" key="6">
    <source>
        <dbReference type="Proteomes" id="UP000001844"/>
    </source>
</evidence>
<dbReference type="HOGENOM" id="CLU_089876_6_3_6"/>